<organism evidence="3 4">
    <name type="scientific">Aphanomyces stellatus</name>
    <dbReference type="NCBI Taxonomy" id="120398"/>
    <lineage>
        <taxon>Eukaryota</taxon>
        <taxon>Sar</taxon>
        <taxon>Stramenopiles</taxon>
        <taxon>Oomycota</taxon>
        <taxon>Saprolegniomycetes</taxon>
        <taxon>Saprolegniales</taxon>
        <taxon>Verrucalvaceae</taxon>
        <taxon>Aphanomyces</taxon>
    </lineage>
</organism>
<feature type="transmembrane region" description="Helical" evidence="1">
    <location>
        <begin position="115"/>
        <end position="132"/>
    </location>
</feature>
<dbReference type="AlphaFoldDB" id="A0A485KUJ0"/>
<feature type="transmembrane region" description="Helical" evidence="1">
    <location>
        <begin position="326"/>
        <end position="345"/>
    </location>
</feature>
<protein>
    <submittedName>
        <fullName evidence="3">Aste57867_11866 protein</fullName>
    </submittedName>
</protein>
<proteinExistence type="predicted"/>
<keyword evidence="1" id="KW-1133">Transmembrane helix</keyword>
<dbReference type="EMBL" id="CAADRA010005339">
    <property type="protein sequence ID" value="VFT88721.1"/>
    <property type="molecule type" value="Genomic_DNA"/>
</dbReference>
<sequence>MPSQPSQQPDAIVPSTNVPLTTESLDDLPGPLQFWALGLTTVGGQFLGWNAAWVKGFLPFFASQKNINGGSYCLTRAVLGFYPGFVLACLEIVQGAVSIFYVGNFLTTAFAWSPNWQPLILLILYASSSALLHIRAKFVFELVLVFAILGTLVPALANAVAVDPTTNATRWSLGPLPTSELGMLPLTTYAYTGVESLAVVTGFAHDPRYAIPRGSVWAVWTLFLFNLAFLVVVAAFPPGISSSVHDTYVLNTGFRLGVGLSVTAAQWLILPSQMGMALGFMIAYARLTQAFADLHLLPSFLRLHGHCTTVHATVDSPAFGATHPNISILAATVVYAGLTYGFVLLRTTYKVETMPHGYTSSYGVAGAYFVWTVYAILAFSVVGRFQSDSGLAVGCLDVLVLVLSVY</sequence>
<name>A0A485KUJ0_9STRA</name>
<dbReference type="Proteomes" id="UP000332933">
    <property type="component" value="Unassembled WGS sequence"/>
</dbReference>
<feature type="transmembrane region" description="Helical" evidence="1">
    <location>
        <begin position="79"/>
        <end position="103"/>
    </location>
</feature>
<evidence type="ECO:0000256" key="1">
    <source>
        <dbReference type="SAM" id="Phobius"/>
    </source>
</evidence>
<keyword evidence="1" id="KW-0472">Membrane</keyword>
<accession>A0A485KUJ0</accession>
<dbReference type="EMBL" id="VJMH01005318">
    <property type="protein sequence ID" value="KAF0697443.1"/>
    <property type="molecule type" value="Genomic_DNA"/>
</dbReference>
<keyword evidence="4" id="KW-1185">Reference proteome</keyword>
<feature type="transmembrane region" description="Helical" evidence="1">
    <location>
        <begin position="139"/>
        <end position="161"/>
    </location>
</feature>
<gene>
    <name evidence="3" type="primary">Aste57867_11866</name>
    <name evidence="2" type="ORF">As57867_011821</name>
    <name evidence="3" type="ORF">ASTE57867_11866</name>
</gene>
<keyword evidence="1" id="KW-0812">Transmembrane</keyword>
<reference evidence="3 4" key="1">
    <citation type="submission" date="2019-03" db="EMBL/GenBank/DDBJ databases">
        <authorList>
            <person name="Gaulin E."/>
            <person name="Dumas B."/>
        </authorList>
    </citation>
    <scope>NUCLEOTIDE SEQUENCE [LARGE SCALE GENOMIC DNA]</scope>
    <source>
        <strain evidence="3">CBS 568.67</strain>
    </source>
</reference>
<feature type="transmembrane region" description="Helical" evidence="1">
    <location>
        <begin position="216"/>
        <end position="236"/>
    </location>
</feature>
<evidence type="ECO:0000313" key="4">
    <source>
        <dbReference type="Proteomes" id="UP000332933"/>
    </source>
</evidence>
<evidence type="ECO:0000313" key="2">
    <source>
        <dbReference type="EMBL" id="KAF0697443.1"/>
    </source>
</evidence>
<feature type="transmembrane region" description="Helical" evidence="1">
    <location>
        <begin position="34"/>
        <end position="58"/>
    </location>
</feature>
<evidence type="ECO:0000313" key="3">
    <source>
        <dbReference type="EMBL" id="VFT88721.1"/>
    </source>
</evidence>
<feature type="transmembrane region" description="Helical" evidence="1">
    <location>
        <begin position="181"/>
        <end position="204"/>
    </location>
</feature>
<reference evidence="2" key="2">
    <citation type="submission" date="2019-06" db="EMBL/GenBank/DDBJ databases">
        <title>Genomics analysis of Aphanomyces spp. identifies a new class of oomycete effector associated with host adaptation.</title>
        <authorList>
            <person name="Gaulin E."/>
        </authorList>
    </citation>
    <scope>NUCLEOTIDE SEQUENCE</scope>
    <source>
        <strain evidence="2">CBS 578.67</strain>
    </source>
</reference>
<dbReference type="Gene3D" id="1.20.1740.10">
    <property type="entry name" value="Amino acid/polyamine transporter I"/>
    <property type="match status" value="1"/>
</dbReference>
<feature type="transmembrane region" description="Helical" evidence="1">
    <location>
        <begin position="365"/>
        <end position="383"/>
    </location>
</feature>